<keyword evidence="1" id="KW-1133">Transmembrane helix</keyword>
<reference evidence="2 3" key="1">
    <citation type="submission" date="2020-08" db="EMBL/GenBank/DDBJ databases">
        <title>Genomic Encyclopedia of Type Strains, Phase IV (KMG-IV): sequencing the most valuable type-strain genomes for metagenomic binning, comparative biology and taxonomic classification.</title>
        <authorList>
            <person name="Goeker M."/>
        </authorList>
    </citation>
    <scope>NUCLEOTIDE SEQUENCE [LARGE SCALE GENOMIC DNA]</scope>
    <source>
        <strain evidence="2 3">DSM 104969</strain>
    </source>
</reference>
<evidence type="ECO:0000313" key="3">
    <source>
        <dbReference type="Proteomes" id="UP000555103"/>
    </source>
</evidence>
<dbReference type="Proteomes" id="UP000555103">
    <property type="component" value="Unassembled WGS sequence"/>
</dbReference>
<feature type="transmembrane region" description="Helical" evidence="1">
    <location>
        <begin position="12"/>
        <end position="34"/>
    </location>
</feature>
<dbReference type="AlphaFoldDB" id="A0A840CSA0"/>
<evidence type="ECO:0000256" key="1">
    <source>
        <dbReference type="SAM" id="Phobius"/>
    </source>
</evidence>
<keyword evidence="1" id="KW-0472">Membrane</keyword>
<gene>
    <name evidence="2" type="ORF">GGR21_003466</name>
</gene>
<name>A0A840CSA0_9BACT</name>
<feature type="transmembrane region" description="Helical" evidence="1">
    <location>
        <begin position="40"/>
        <end position="61"/>
    </location>
</feature>
<sequence>MEGYKKYRTIHRIAYIVFFFYLLLLAMSDINFGLKNGEMPYHIIVPFIIYCVIAASAEILIRKEIKEKNDKKENEIKYTKLSGI</sequence>
<accession>A0A840CSA0</accession>
<evidence type="ECO:0000313" key="2">
    <source>
        <dbReference type="EMBL" id="MBB4037549.1"/>
    </source>
</evidence>
<keyword evidence="1" id="KW-0812">Transmembrane</keyword>
<proteinExistence type="predicted"/>
<protein>
    <submittedName>
        <fullName evidence="2">Putative ferric reductase</fullName>
    </submittedName>
</protein>
<comment type="caution">
    <text evidence="2">The sequence shown here is derived from an EMBL/GenBank/DDBJ whole genome shotgun (WGS) entry which is preliminary data.</text>
</comment>
<keyword evidence="3" id="KW-1185">Reference proteome</keyword>
<dbReference type="EMBL" id="JACIEP010000014">
    <property type="protein sequence ID" value="MBB4037549.1"/>
    <property type="molecule type" value="Genomic_DNA"/>
</dbReference>
<dbReference type="RefSeq" id="WP_183308386.1">
    <property type="nucleotide sequence ID" value="NZ_JACIEP010000014.1"/>
</dbReference>
<organism evidence="2 3">
    <name type="scientific">Dysgonomonas hofstadii</name>
    <dbReference type="NCBI Taxonomy" id="637886"/>
    <lineage>
        <taxon>Bacteria</taxon>
        <taxon>Pseudomonadati</taxon>
        <taxon>Bacteroidota</taxon>
        <taxon>Bacteroidia</taxon>
        <taxon>Bacteroidales</taxon>
        <taxon>Dysgonomonadaceae</taxon>
        <taxon>Dysgonomonas</taxon>
    </lineage>
</organism>